<dbReference type="PANTHER" id="PTHR38088">
    <property type="entry name" value="UCP029143 FAMILY PROTEIN"/>
    <property type="match status" value="1"/>
</dbReference>
<dbReference type="PIRSF" id="PIRSF029143">
    <property type="entry name" value="UCP029143"/>
    <property type="match status" value="1"/>
</dbReference>
<comment type="catalytic activity">
    <reaction evidence="2">
        <text>N(4)-acetyl-2'-deoxycytidine + H2O = 2'-deoxycytidine + acetate + H(+)</text>
        <dbReference type="Rhea" id="RHEA:62936"/>
        <dbReference type="ChEBI" id="CHEBI:15377"/>
        <dbReference type="ChEBI" id="CHEBI:15378"/>
        <dbReference type="ChEBI" id="CHEBI:15698"/>
        <dbReference type="ChEBI" id="CHEBI:30089"/>
        <dbReference type="ChEBI" id="CHEBI:146133"/>
        <dbReference type="EC" id="3.5.1.135"/>
    </reaction>
</comment>
<dbReference type="EMBL" id="CP134146">
    <property type="protein sequence ID" value="WNC70406.1"/>
    <property type="molecule type" value="Genomic_DNA"/>
</dbReference>
<dbReference type="Gene3D" id="2.30.130.30">
    <property type="entry name" value="Hypothetical protein"/>
    <property type="match status" value="1"/>
</dbReference>
<dbReference type="HAMAP" id="MF_00684">
    <property type="entry name" value="ac4C_amidohydr"/>
    <property type="match status" value="1"/>
</dbReference>
<feature type="active site" description="Nucleophile" evidence="2">
    <location>
        <position position="24"/>
    </location>
</feature>
<comment type="catalytic activity">
    <reaction evidence="2">
        <text>N(4)-acetylcytidine + H2O = cytidine + acetate + H(+)</text>
        <dbReference type="Rhea" id="RHEA:62932"/>
        <dbReference type="ChEBI" id="CHEBI:15377"/>
        <dbReference type="ChEBI" id="CHEBI:15378"/>
        <dbReference type="ChEBI" id="CHEBI:17562"/>
        <dbReference type="ChEBI" id="CHEBI:30089"/>
        <dbReference type="ChEBI" id="CHEBI:70989"/>
        <dbReference type="EC" id="3.5.1.135"/>
    </reaction>
</comment>
<dbReference type="SUPFAM" id="SSF88697">
    <property type="entry name" value="PUA domain-like"/>
    <property type="match status" value="1"/>
</dbReference>
<organism evidence="4 5">
    <name type="scientific">Thalassotalea nanhaiensis</name>
    <dbReference type="NCBI Taxonomy" id="3065648"/>
    <lineage>
        <taxon>Bacteria</taxon>
        <taxon>Pseudomonadati</taxon>
        <taxon>Pseudomonadota</taxon>
        <taxon>Gammaproteobacteria</taxon>
        <taxon>Alteromonadales</taxon>
        <taxon>Colwelliaceae</taxon>
        <taxon>Thalassotalea</taxon>
    </lineage>
</organism>
<dbReference type="PANTHER" id="PTHR38088:SF2">
    <property type="entry name" value="UCP029143 FAMILY PROTEIN"/>
    <property type="match status" value="1"/>
</dbReference>
<reference evidence="5" key="1">
    <citation type="submission" date="2023-09" db="EMBL/GenBank/DDBJ databases">
        <authorList>
            <person name="Li S."/>
            <person name="Li X."/>
            <person name="Zhang C."/>
            <person name="Zhao Z."/>
        </authorList>
    </citation>
    <scope>NUCLEOTIDE SEQUENCE [LARGE SCALE GENOMIC DNA]</scope>
    <source>
        <strain evidence="5">SQ345</strain>
    </source>
</reference>
<dbReference type="EC" id="3.5.1.135" evidence="2"/>
<dbReference type="InterPro" id="IPR008314">
    <property type="entry name" value="AC4CH"/>
</dbReference>
<comment type="similarity">
    <text evidence="2">Belongs to the N(4)-acetylcytidine amidohydrolase family.</text>
</comment>
<feature type="domain" description="ASCH" evidence="3">
    <location>
        <begin position="6"/>
        <end position="104"/>
    </location>
</feature>
<protein>
    <recommendedName>
        <fullName evidence="2">N(4)-acetylcytidine amidohydrolase</fullName>
        <shortName evidence="2">ac4C amidohydrolase</shortName>
        <ecNumber evidence="2">3.5.1.135</ecNumber>
    </recommendedName>
</protein>
<dbReference type="RefSeq" id="WP_348389546.1">
    <property type="nucleotide sequence ID" value="NZ_CP134146.1"/>
</dbReference>
<feature type="active site" description="Proton acceptor" evidence="2">
    <location>
        <position position="21"/>
    </location>
</feature>
<gene>
    <name evidence="4" type="primary">yqfB</name>
    <name evidence="4" type="ORF">RI845_13755</name>
</gene>
<accession>A0ABY9TNT3</accession>
<evidence type="ECO:0000313" key="4">
    <source>
        <dbReference type="EMBL" id="WNC70406.1"/>
    </source>
</evidence>
<dbReference type="InterPro" id="IPR007374">
    <property type="entry name" value="ASCH_domain"/>
</dbReference>
<feature type="active site" description="Proton donor" evidence="2">
    <location>
        <position position="74"/>
    </location>
</feature>
<keyword evidence="1 2" id="KW-0378">Hydrolase</keyword>
<comment type="function">
    <text evidence="2">Catalyzes the hydrolysis of N(4)-acetylcytidine (ac4C).</text>
</comment>
<evidence type="ECO:0000313" key="5">
    <source>
        <dbReference type="Proteomes" id="UP001248581"/>
    </source>
</evidence>
<dbReference type="CDD" id="cd06552">
    <property type="entry name" value="ASCH_yqfb_like"/>
    <property type="match status" value="1"/>
</dbReference>
<evidence type="ECO:0000259" key="3">
    <source>
        <dbReference type="SMART" id="SM01022"/>
    </source>
</evidence>
<dbReference type="NCBIfam" id="NF003443">
    <property type="entry name" value="PRK04980.1"/>
    <property type="match status" value="1"/>
</dbReference>
<sequence length="105" mass="12442">MYLADILFFERFEVDILSGAKTITIRDKTEKNFLPNTIVQVSTYETRRWFCQILIKDVQPIRYDELSEFHANQENMSLEELKAVIDEIYPNVRDLYVITYVLLGS</sequence>
<dbReference type="InterPro" id="IPR015947">
    <property type="entry name" value="PUA-like_sf"/>
</dbReference>
<dbReference type="Proteomes" id="UP001248581">
    <property type="component" value="Chromosome"/>
</dbReference>
<evidence type="ECO:0000256" key="1">
    <source>
        <dbReference type="ARBA" id="ARBA00022801"/>
    </source>
</evidence>
<dbReference type="SMART" id="SM01022">
    <property type="entry name" value="ASCH"/>
    <property type="match status" value="1"/>
</dbReference>
<comment type="catalytic activity">
    <reaction evidence="2">
        <text>N(4)-acetylcytosine + H2O = cytosine + acetate + H(+)</text>
        <dbReference type="Rhea" id="RHEA:62940"/>
        <dbReference type="ChEBI" id="CHEBI:15377"/>
        <dbReference type="ChEBI" id="CHEBI:15378"/>
        <dbReference type="ChEBI" id="CHEBI:16040"/>
        <dbReference type="ChEBI" id="CHEBI:30089"/>
        <dbReference type="ChEBI" id="CHEBI:146134"/>
        <dbReference type="EC" id="3.5.1.135"/>
    </reaction>
</comment>
<dbReference type="Pfam" id="PF04266">
    <property type="entry name" value="ASCH"/>
    <property type="match status" value="1"/>
</dbReference>
<name>A0ABY9TNT3_9GAMM</name>
<proteinExistence type="inferred from homology"/>
<keyword evidence="5" id="KW-1185">Reference proteome</keyword>
<evidence type="ECO:0000256" key="2">
    <source>
        <dbReference type="HAMAP-Rule" id="MF_00684"/>
    </source>
</evidence>